<accession>A0A841UD55</accession>
<sequence>MRPNEDIEVAKAAKALSDPIRLRILTLLRIGREETYESPVCSAAPSAVCPADLLHKLGDISSSKLSYHLKELKEEGFIRECREGKRIYYLPVPERFDRFVQELGRFYG</sequence>
<evidence type="ECO:0000259" key="4">
    <source>
        <dbReference type="PROSITE" id="PS50987"/>
    </source>
</evidence>
<keyword evidence="6" id="KW-1185">Reference proteome</keyword>
<dbReference type="PANTHER" id="PTHR33154">
    <property type="entry name" value="TRANSCRIPTIONAL REGULATOR, ARSR FAMILY"/>
    <property type="match status" value="1"/>
</dbReference>
<dbReference type="SMART" id="SM00418">
    <property type="entry name" value="HTH_ARSR"/>
    <property type="match status" value="1"/>
</dbReference>
<dbReference type="Proteomes" id="UP000553776">
    <property type="component" value="Unassembled WGS sequence"/>
</dbReference>
<evidence type="ECO:0000256" key="2">
    <source>
        <dbReference type="ARBA" id="ARBA00023125"/>
    </source>
</evidence>
<evidence type="ECO:0000256" key="3">
    <source>
        <dbReference type="ARBA" id="ARBA00023163"/>
    </source>
</evidence>
<dbReference type="PANTHER" id="PTHR33154:SF18">
    <property type="entry name" value="ARSENICAL RESISTANCE OPERON REPRESSOR"/>
    <property type="match status" value="1"/>
</dbReference>
<dbReference type="InterPro" id="IPR036390">
    <property type="entry name" value="WH_DNA-bd_sf"/>
</dbReference>
<keyword evidence="3" id="KW-0804">Transcription</keyword>
<dbReference type="Pfam" id="PF12840">
    <property type="entry name" value="HTH_20"/>
    <property type="match status" value="1"/>
</dbReference>
<dbReference type="InterPro" id="IPR011991">
    <property type="entry name" value="ArsR-like_HTH"/>
</dbReference>
<proteinExistence type="predicted"/>
<dbReference type="AlphaFoldDB" id="A0A841UD55"/>
<evidence type="ECO:0000256" key="1">
    <source>
        <dbReference type="ARBA" id="ARBA00023015"/>
    </source>
</evidence>
<keyword evidence="1" id="KW-0805">Transcription regulation</keyword>
<dbReference type="PROSITE" id="PS50987">
    <property type="entry name" value="HTH_ARSR_2"/>
    <property type="match status" value="1"/>
</dbReference>
<name>A0A841UD55_9BACL</name>
<dbReference type="InterPro" id="IPR036388">
    <property type="entry name" value="WH-like_DNA-bd_sf"/>
</dbReference>
<protein>
    <submittedName>
        <fullName evidence="5">Winged helix-turn-helix transcriptional regulator</fullName>
    </submittedName>
</protein>
<dbReference type="GO" id="GO:0003677">
    <property type="term" value="F:DNA binding"/>
    <property type="evidence" value="ECO:0007669"/>
    <property type="project" value="UniProtKB-KW"/>
</dbReference>
<organism evidence="5 6">
    <name type="scientific">Cohnella xylanilytica</name>
    <dbReference type="NCBI Taxonomy" id="557555"/>
    <lineage>
        <taxon>Bacteria</taxon>
        <taxon>Bacillati</taxon>
        <taxon>Bacillota</taxon>
        <taxon>Bacilli</taxon>
        <taxon>Bacillales</taxon>
        <taxon>Paenibacillaceae</taxon>
        <taxon>Cohnella</taxon>
    </lineage>
</organism>
<dbReference type="InterPro" id="IPR001845">
    <property type="entry name" value="HTH_ArsR_DNA-bd_dom"/>
</dbReference>
<dbReference type="Gene3D" id="1.10.10.10">
    <property type="entry name" value="Winged helix-like DNA-binding domain superfamily/Winged helix DNA-binding domain"/>
    <property type="match status" value="1"/>
</dbReference>
<dbReference type="RefSeq" id="WP_185139811.1">
    <property type="nucleotide sequence ID" value="NZ_BORM01000079.1"/>
</dbReference>
<keyword evidence="2" id="KW-0238">DNA-binding</keyword>
<feature type="domain" description="HTH arsR-type" evidence="4">
    <location>
        <begin position="1"/>
        <end position="108"/>
    </location>
</feature>
<dbReference type="InterPro" id="IPR051081">
    <property type="entry name" value="HTH_MetalResp_TranReg"/>
</dbReference>
<evidence type="ECO:0000313" key="5">
    <source>
        <dbReference type="EMBL" id="MBB6695860.1"/>
    </source>
</evidence>
<dbReference type="GO" id="GO:0003700">
    <property type="term" value="F:DNA-binding transcription factor activity"/>
    <property type="evidence" value="ECO:0007669"/>
    <property type="project" value="InterPro"/>
</dbReference>
<evidence type="ECO:0000313" key="6">
    <source>
        <dbReference type="Proteomes" id="UP000553776"/>
    </source>
</evidence>
<gene>
    <name evidence="5" type="ORF">H7B90_31150</name>
</gene>
<dbReference type="CDD" id="cd00090">
    <property type="entry name" value="HTH_ARSR"/>
    <property type="match status" value="1"/>
</dbReference>
<dbReference type="SUPFAM" id="SSF46785">
    <property type="entry name" value="Winged helix' DNA-binding domain"/>
    <property type="match status" value="1"/>
</dbReference>
<reference evidence="5 6" key="1">
    <citation type="submission" date="2020-08" db="EMBL/GenBank/DDBJ databases">
        <title>Cohnella phylogeny.</title>
        <authorList>
            <person name="Dunlap C."/>
        </authorList>
    </citation>
    <scope>NUCLEOTIDE SEQUENCE [LARGE SCALE GENOMIC DNA]</scope>
    <source>
        <strain evidence="5 6">DSM 25239</strain>
    </source>
</reference>
<dbReference type="EMBL" id="JACJVR010000145">
    <property type="protein sequence ID" value="MBB6695860.1"/>
    <property type="molecule type" value="Genomic_DNA"/>
</dbReference>
<comment type="caution">
    <text evidence="5">The sequence shown here is derived from an EMBL/GenBank/DDBJ whole genome shotgun (WGS) entry which is preliminary data.</text>
</comment>